<comment type="subunit">
    <text evidence="5">Forms a complex with TatA.</text>
</comment>
<evidence type="ECO:0000256" key="1">
    <source>
        <dbReference type="ARBA" id="ARBA00004141"/>
    </source>
</evidence>
<dbReference type="AlphaFoldDB" id="A0A511RM62"/>
<organism evidence="6 7">
    <name type="scientific">Oceanithermus desulfurans NBRC 100063</name>
    <dbReference type="NCBI Taxonomy" id="1227550"/>
    <lineage>
        <taxon>Bacteria</taxon>
        <taxon>Thermotogati</taxon>
        <taxon>Deinococcota</taxon>
        <taxon>Deinococci</taxon>
        <taxon>Thermales</taxon>
        <taxon>Thermaceae</taxon>
        <taxon>Oceanithermus</taxon>
    </lineage>
</organism>
<feature type="transmembrane region" description="Helical" evidence="5">
    <location>
        <begin position="74"/>
        <end position="95"/>
    </location>
</feature>
<keyword evidence="3 5" id="KW-1133">Transmembrane helix</keyword>
<comment type="subcellular location">
    <subcellularLocation>
        <location evidence="5">Cell membrane</location>
        <topology evidence="5">Multi-pass membrane protein</topology>
    </subcellularLocation>
    <subcellularLocation>
        <location evidence="1">Membrane</location>
        <topology evidence="1">Multi-pass membrane protein</topology>
    </subcellularLocation>
</comment>
<proteinExistence type="inferred from homology"/>
<feature type="transmembrane region" description="Helical" evidence="5">
    <location>
        <begin position="158"/>
        <end position="179"/>
    </location>
</feature>
<dbReference type="EMBL" id="BJXN01000008">
    <property type="protein sequence ID" value="GEM89896.1"/>
    <property type="molecule type" value="Genomic_DNA"/>
</dbReference>
<dbReference type="GO" id="GO:0065002">
    <property type="term" value="P:intracellular protein transmembrane transport"/>
    <property type="evidence" value="ECO:0007669"/>
    <property type="project" value="TreeGrafter"/>
</dbReference>
<dbReference type="GO" id="GO:0043953">
    <property type="term" value="P:protein transport by the Tat complex"/>
    <property type="evidence" value="ECO:0007669"/>
    <property type="project" value="UniProtKB-UniRule"/>
</dbReference>
<dbReference type="GO" id="GO:0033281">
    <property type="term" value="C:TAT protein transport complex"/>
    <property type="evidence" value="ECO:0007669"/>
    <property type="project" value="UniProtKB-UniRule"/>
</dbReference>
<evidence type="ECO:0000313" key="6">
    <source>
        <dbReference type="EMBL" id="GEM89896.1"/>
    </source>
</evidence>
<dbReference type="PANTHER" id="PTHR30371">
    <property type="entry name" value="SEC-INDEPENDENT PROTEIN TRANSLOCASE PROTEIN TATC"/>
    <property type="match status" value="1"/>
</dbReference>
<gene>
    <name evidence="5 6" type="primary">tatC</name>
    <name evidence="6" type="ORF">ODE01S_13300</name>
</gene>
<keyword evidence="2 5" id="KW-0812">Transmembrane</keyword>
<sequence length="249" mass="27932">MQEAPLVEHLEELRARIIRALLAWFVGMGVAWYFRVDLLKILKRPLDVATQVRGIEANLYQQTITEGFIVSLKIAAFGGLVIALPFIVYQLWAFIAPGLYPHERRLAVPFILGAGFSFAVGVVFSYYVLLPFAVPFLLGFLSDQVIPLLTIDKYMSQILMYLTVVGLMFELPVLSFLFTKLGMLDWRFLARNRRIAIVVIVTLAAIITPTADPFNLALLSVPLLLLYEVSIWVSRAAGRGRTRADADAE</sequence>
<dbReference type="OrthoDB" id="9777044at2"/>
<evidence type="ECO:0000256" key="4">
    <source>
        <dbReference type="ARBA" id="ARBA00023136"/>
    </source>
</evidence>
<feature type="transmembrane region" description="Helical" evidence="5">
    <location>
        <begin position="214"/>
        <end position="233"/>
    </location>
</feature>
<dbReference type="NCBIfam" id="TIGR00945">
    <property type="entry name" value="tatC"/>
    <property type="match status" value="1"/>
</dbReference>
<evidence type="ECO:0000313" key="7">
    <source>
        <dbReference type="Proteomes" id="UP000321827"/>
    </source>
</evidence>
<protein>
    <recommendedName>
        <fullName evidence="5">Sec-independent protein translocase protein TatC</fullName>
    </recommendedName>
</protein>
<dbReference type="HAMAP" id="MF_00902">
    <property type="entry name" value="TatC"/>
    <property type="match status" value="1"/>
</dbReference>
<comment type="caution">
    <text evidence="6">The sequence shown here is derived from an EMBL/GenBank/DDBJ whole genome shotgun (WGS) entry which is preliminary data.</text>
</comment>
<feature type="transmembrane region" description="Helical" evidence="5">
    <location>
        <begin position="191"/>
        <end position="208"/>
    </location>
</feature>
<feature type="transmembrane region" description="Helical" evidence="5">
    <location>
        <begin position="107"/>
        <end position="138"/>
    </location>
</feature>
<accession>A0A511RM62</accession>
<feature type="transmembrane region" description="Helical" evidence="5">
    <location>
        <begin position="17"/>
        <end position="34"/>
    </location>
</feature>
<keyword evidence="5" id="KW-1003">Cell membrane</keyword>
<dbReference type="PANTHER" id="PTHR30371:SF0">
    <property type="entry name" value="SEC-INDEPENDENT PROTEIN TRANSLOCASE PROTEIN TATC, CHLOROPLASTIC-RELATED"/>
    <property type="match status" value="1"/>
</dbReference>
<comment type="similarity">
    <text evidence="5">Belongs to the TatC family.</text>
</comment>
<evidence type="ECO:0000256" key="5">
    <source>
        <dbReference type="HAMAP-Rule" id="MF_00902"/>
    </source>
</evidence>
<keyword evidence="4 5" id="KW-0472">Membrane</keyword>
<keyword evidence="5" id="KW-0653">Protein transport</keyword>
<evidence type="ECO:0000256" key="3">
    <source>
        <dbReference type="ARBA" id="ARBA00022989"/>
    </source>
</evidence>
<comment type="function">
    <text evidence="5">Part of the twin-arginine translocation (Tat) system that transports large folded proteins containing a characteristic twin-arginine motif in their signal peptide across membranes.</text>
</comment>
<dbReference type="Proteomes" id="UP000321827">
    <property type="component" value="Unassembled WGS sequence"/>
</dbReference>
<reference evidence="6 7" key="1">
    <citation type="submission" date="2019-07" db="EMBL/GenBank/DDBJ databases">
        <title>Whole genome shotgun sequence of Oceanithermus desulfurans NBRC 100063.</title>
        <authorList>
            <person name="Hosoyama A."/>
            <person name="Uohara A."/>
            <person name="Ohji S."/>
            <person name="Ichikawa N."/>
        </authorList>
    </citation>
    <scope>NUCLEOTIDE SEQUENCE [LARGE SCALE GENOMIC DNA]</scope>
    <source>
        <strain evidence="6 7">NBRC 100063</strain>
    </source>
</reference>
<dbReference type="Pfam" id="PF00902">
    <property type="entry name" value="TatC"/>
    <property type="match status" value="1"/>
</dbReference>
<keyword evidence="5" id="KW-0811">Translocation</keyword>
<keyword evidence="5" id="KW-0813">Transport</keyword>
<evidence type="ECO:0000256" key="2">
    <source>
        <dbReference type="ARBA" id="ARBA00022692"/>
    </source>
</evidence>
<name>A0A511RM62_9DEIN</name>
<dbReference type="PRINTS" id="PR01840">
    <property type="entry name" value="TATCFAMILY"/>
</dbReference>
<dbReference type="GO" id="GO:0009977">
    <property type="term" value="F:proton motive force dependent protein transmembrane transporter activity"/>
    <property type="evidence" value="ECO:0007669"/>
    <property type="project" value="TreeGrafter"/>
</dbReference>
<dbReference type="RefSeq" id="WP_147147149.1">
    <property type="nucleotide sequence ID" value="NZ_BJXN01000008.1"/>
</dbReference>
<dbReference type="InterPro" id="IPR002033">
    <property type="entry name" value="TatC"/>
</dbReference>